<name>A0A8S1RTY2_9CILI</name>
<evidence type="ECO:0000313" key="1">
    <source>
        <dbReference type="EMBL" id="CAD8130843.1"/>
    </source>
</evidence>
<evidence type="ECO:0000313" key="2">
    <source>
        <dbReference type="Proteomes" id="UP000692954"/>
    </source>
</evidence>
<reference evidence="1" key="1">
    <citation type="submission" date="2021-01" db="EMBL/GenBank/DDBJ databases">
        <authorList>
            <consortium name="Genoscope - CEA"/>
            <person name="William W."/>
        </authorList>
    </citation>
    <scope>NUCLEOTIDE SEQUENCE</scope>
</reference>
<dbReference type="AlphaFoldDB" id="A0A8S1RTY2"/>
<comment type="caution">
    <text evidence="1">The sequence shown here is derived from an EMBL/GenBank/DDBJ whole genome shotgun (WGS) entry which is preliminary data.</text>
</comment>
<dbReference type="OrthoDB" id="189770at2759"/>
<organism evidence="1 2">
    <name type="scientific">Paramecium sonneborni</name>
    <dbReference type="NCBI Taxonomy" id="65129"/>
    <lineage>
        <taxon>Eukaryota</taxon>
        <taxon>Sar</taxon>
        <taxon>Alveolata</taxon>
        <taxon>Ciliophora</taxon>
        <taxon>Intramacronucleata</taxon>
        <taxon>Oligohymenophorea</taxon>
        <taxon>Peniculida</taxon>
        <taxon>Parameciidae</taxon>
        <taxon>Paramecium</taxon>
    </lineage>
</organism>
<dbReference type="EMBL" id="CAJJDN010000337">
    <property type="protein sequence ID" value="CAD8130843.1"/>
    <property type="molecule type" value="Genomic_DNA"/>
</dbReference>
<accession>A0A8S1RTY2</accession>
<proteinExistence type="predicted"/>
<sequence length="172" mass="21121">MNNQFLPDEDDPQTKEERKNFYHLKLIFYYTRFLEKKLLWERNFFNYTMLMKNQKSIIRNPNKKHKSSQMLKKLKHKKQCPQKTGIEYPKEEPKIKQQYFPIDFIQKRKPEAEIKKEIDKYYEGRKYFRPAIQGQDKKKLIEQLQRVFKYKRGALPKGAELPEIILTITMHF</sequence>
<keyword evidence="2" id="KW-1185">Reference proteome</keyword>
<gene>
    <name evidence="1" type="ORF">PSON_ATCC_30995.1.T3370007</name>
</gene>
<dbReference type="Proteomes" id="UP000692954">
    <property type="component" value="Unassembled WGS sequence"/>
</dbReference>
<protein>
    <submittedName>
        <fullName evidence="1">Uncharacterized protein</fullName>
    </submittedName>
</protein>